<dbReference type="InterPro" id="IPR058163">
    <property type="entry name" value="LysR-type_TF_proteobact-type"/>
</dbReference>
<dbReference type="InterPro" id="IPR036390">
    <property type="entry name" value="WH_DNA-bd_sf"/>
</dbReference>
<dbReference type="CDD" id="cd08432">
    <property type="entry name" value="PBP2_GcdR_TrpI_HvrB_AmpR_like"/>
    <property type="match status" value="1"/>
</dbReference>
<dbReference type="RefSeq" id="WP_284362691.1">
    <property type="nucleotide sequence ID" value="NZ_BSNI01000002.1"/>
</dbReference>
<comment type="caution">
    <text evidence="6">The sequence shown here is derived from an EMBL/GenBank/DDBJ whole genome shotgun (WGS) entry which is preliminary data.</text>
</comment>
<dbReference type="SUPFAM" id="SSF53850">
    <property type="entry name" value="Periplasmic binding protein-like II"/>
    <property type="match status" value="1"/>
</dbReference>
<reference evidence="6" key="1">
    <citation type="journal article" date="2014" name="Int. J. Syst. Evol. Microbiol.">
        <title>Complete genome of a new Firmicutes species belonging to the dominant human colonic microbiota ('Ruminococcus bicirculans') reveals two chromosomes and a selective capacity to utilize plant glucans.</title>
        <authorList>
            <consortium name="NISC Comparative Sequencing Program"/>
            <person name="Wegmann U."/>
            <person name="Louis P."/>
            <person name="Goesmann A."/>
            <person name="Henrissat B."/>
            <person name="Duncan S.H."/>
            <person name="Flint H.J."/>
        </authorList>
    </citation>
    <scope>NUCLEOTIDE SEQUENCE</scope>
    <source>
        <strain evidence="6">NBRC 107169</strain>
    </source>
</reference>
<evidence type="ECO:0000256" key="4">
    <source>
        <dbReference type="ARBA" id="ARBA00023163"/>
    </source>
</evidence>
<keyword evidence="7" id="KW-1185">Reference proteome</keyword>
<dbReference type="Gene3D" id="1.10.10.10">
    <property type="entry name" value="Winged helix-like DNA-binding domain superfamily/Winged helix DNA-binding domain"/>
    <property type="match status" value="1"/>
</dbReference>
<dbReference type="PANTHER" id="PTHR30537">
    <property type="entry name" value="HTH-TYPE TRANSCRIPTIONAL REGULATOR"/>
    <property type="match status" value="1"/>
</dbReference>
<dbReference type="Pfam" id="PF03466">
    <property type="entry name" value="LysR_substrate"/>
    <property type="match status" value="1"/>
</dbReference>
<sequence>MALDPLPPLTALRAFEAAARHKSFTNAANELNMTQAAVSYQIKQLEDRFGEPLFIRGTRQVSLSDAGARLAPSITEAFEIIRRSFAEAKGKTDDLLTITTAQTFASSWLAKHFGAFTICCAALAVKLDISSTAYSDFQSAGVDVAIRTGNGNWPGLVAKKLMHFDYTPMLSPKLAEQHELNEPADILKLPMASPSDPWWHSWFSAMNVDTSALKKATGPILDVQYIHGVAAISGSSVALLTPSFYREELATGTLIQPFEHIEKEDHAIWLCYPEHRQNWKKIQIFEEWLFPMLDETMPDRRV</sequence>
<evidence type="ECO:0000256" key="1">
    <source>
        <dbReference type="ARBA" id="ARBA00009437"/>
    </source>
</evidence>
<reference evidence="6" key="2">
    <citation type="submission" date="2023-01" db="EMBL/GenBank/DDBJ databases">
        <title>Draft genome sequence of Maritalea porphyrae strain NBRC 107169.</title>
        <authorList>
            <person name="Sun Q."/>
            <person name="Mori K."/>
        </authorList>
    </citation>
    <scope>NUCLEOTIDE SEQUENCE</scope>
    <source>
        <strain evidence="6">NBRC 107169</strain>
    </source>
</reference>
<accession>A0ABQ5UP23</accession>
<dbReference type="EMBL" id="BSNI01000002">
    <property type="protein sequence ID" value="GLQ16902.1"/>
    <property type="molecule type" value="Genomic_DNA"/>
</dbReference>
<protein>
    <submittedName>
        <fullName evidence="6">LysR family transcriptional regulator</fullName>
    </submittedName>
</protein>
<evidence type="ECO:0000313" key="6">
    <source>
        <dbReference type="EMBL" id="GLQ16902.1"/>
    </source>
</evidence>
<dbReference type="PROSITE" id="PS50931">
    <property type="entry name" value="HTH_LYSR"/>
    <property type="match status" value="1"/>
</dbReference>
<dbReference type="PRINTS" id="PR00039">
    <property type="entry name" value="HTHLYSR"/>
</dbReference>
<dbReference type="SUPFAM" id="SSF46785">
    <property type="entry name" value="Winged helix' DNA-binding domain"/>
    <property type="match status" value="1"/>
</dbReference>
<evidence type="ECO:0000256" key="2">
    <source>
        <dbReference type="ARBA" id="ARBA00023015"/>
    </source>
</evidence>
<feature type="domain" description="HTH lysR-type" evidence="5">
    <location>
        <begin position="7"/>
        <end position="64"/>
    </location>
</feature>
<dbReference type="InterPro" id="IPR000847">
    <property type="entry name" value="LysR_HTH_N"/>
</dbReference>
<keyword evidence="2" id="KW-0805">Transcription regulation</keyword>
<evidence type="ECO:0000256" key="3">
    <source>
        <dbReference type="ARBA" id="ARBA00023125"/>
    </source>
</evidence>
<dbReference type="PANTHER" id="PTHR30537:SF74">
    <property type="entry name" value="HTH-TYPE TRANSCRIPTIONAL REGULATOR TRPI"/>
    <property type="match status" value="1"/>
</dbReference>
<comment type="similarity">
    <text evidence="1">Belongs to the LysR transcriptional regulatory family.</text>
</comment>
<dbReference type="InterPro" id="IPR005119">
    <property type="entry name" value="LysR_subst-bd"/>
</dbReference>
<keyword evidence="4" id="KW-0804">Transcription</keyword>
<keyword evidence="3" id="KW-0238">DNA-binding</keyword>
<gene>
    <name evidence="6" type="ORF">GCM10007879_11510</name>
</gene>
<name>A0ABQ5UP23_9HYPH</name>
<dbReference type="Proteomes" id="UP001161405">
    <property type="component" value="Unassembled WGS sequence"/>
</dbReference>
<dbReference type="Pfam" id="PF00126">
    <property type="entry name" value="HTH_1"/>
    <property type="match status" value="1"/>
</dbReference>
<dbReference type="Gene3D" id="3.40.190.10">
    <property type="entry name" value="Periplasmic binding protein-like II"/>
    <property type="match status" value="2"/>
</dbReference>
<dbReference type="InterPro" id="IPR036388">
    <property type="entry name" value="WH-like_DNA-bd_sf"/>
</dbReference>
<evidence type="ECO:0000313" key="7">
    <source>
        <dbReference type="Proteomes" id="UP001161405"/>
    </source>
</evidence>
<organism evidence="6 7">
    <name type="scientific">Maritalea porphyrae</name>
    <dbReference type="NCBI Taxonomy" id="880732"/>
    <lineage>
        <taxon>Bacteria</taxon>
        <taxon>Pseudomonadati</taxon>
        <taxon>Pseudomonadota</taxon>
        <taxon>Alphaproteobacteria</taxon>
        <taxon>Hyphomicrobiales</taxon>
        <taxon>Devosiaceae</taxon>
        <taxon>Maritalea</taxon>
    </lineage>
</organism>
<proteinExistence type="inferred from homology"/>
<evidence type="ECO:0000259" key="5">
    <source>
        <dbReference type="PROSITE" id="PS50931"/>
    </source>
</evidence>